<protein>
    <submittedName>
        <fullName evidence="1">Uncharacterized protein</fullName>
    </submittedName>
</protein>
<dbReference type="EMBL" id="CZBV01000003">
    <property type="protein sequence ID" value="CUQ84121.1"/>
    <property type="molecule type" value="Genomic_DNA"/>
</dbReference>
<dbReference type="Proteomes" id="UP000095780">
    <property type="component" value="Unassembled WGS sequence"/>
</dbReference>
<gene>
    <name evidence="1" type="ORF">ERS852492_01345</name>
</gene>
<evidence type="ECO:0000313" key="2">
    <source>
        <dbReference type="Proteomes" id="UP000095780"/>
    </source>
</evidence>
<reference evidence="1 2" key="1">
    <citation type="submission" date="2015-09" db="EMBL/GenBank/DDBJ databases">
        <authorList>
            <consortium name="Pathogen Informatics"/>
        </authorList>
    </citation>
    <scope>NUCLEOTIDE SEQUENCE [LARGE SCALE GENOMIC DNA]</scope>
    <source>
        <strain evidence="1 2">2789STDY5834878</strain>
    </source>
</reference>
<name>A0A174ZJG6_9FIRM</name>
<proteinExistence type="predicted"/>
<sequence>MAGDYEIIQAVHIGDREIVVGENQADEQGLPYLVAYYESNAILGRYYDAIGSDDFTEIMEIYGQRIMEQAQKTRVELSTPKVQGIDNSPITAERCTPISYDDDLNGKVIVIKPEVLRPEYRRATSQVKLCTGGFGADPHSRGSAVFCTEVYTGRQSRFERRDVLGVLEPEDQPKWVQHYLSVLQQTEKQKNGKEQER</sequence>
<organism evidence="1 2">
    <name type="scientific">Lachnospira eligens</name>
    <dbReference type="NCBI Taxonomy" id="39485"/>
    <lineage>
        <taxon>Bacteria</taxon>
        <taxon>Bacillati</taxon>
        <taxon>Bacillota</taxon>
        <taxon>Clostridia</taxon>
        <taxon>Lachnospirales</taxon>
        <taxon>Lachnospiraceae</taxon>
        <taxon>Lachnospira</taxon>
    </lineage>
</organism>
<dbReference type="AlphaFoldDB" id="A0A174ZJG6"/>
<evidence type="ECO:0000313" key="1">
    <source>
        <dbReference type="EMBL" id="CUQ84121.1"/>
    </source>
</evidence>
<accession>A0A174ZJG6</accession>